<dbReference type="GO" id="GO:0005776">
    <property type="term" value="C:autophagosome"/>
    <property type="evidence" value="ECO:0007669"/>
    <property type="project" value="TreeGrafter"/>
</dbReference>
<keyword evidence="3 5" id="KW-0832">Ubl conjugation</keyword>
<dbReference type="PANTHER" id="PTHR13040:SF2">
    <property type="entry name" value="AUTOPHAGY PROTEIN 5"/>
    <property type="match status" value="1"/>
</dbReference>
<dbReference type="GO" id="GO:0019776">
    <property type="term" value="F:Atg8-family ligase activity"/>
    <property type="evidence" value="ECO:0007669"/>
    <property type="project" value="TreeGrafter"/>
</dbReference>
<dbReference type="InterPro" id="IPR042527">
    <property type="entry name" value="Atg5_UblA_dom_sf"/>
</dbReference>
<dbReference type="InterPro" id="IPR007239">
    <property type="entry name" value="Atg5"/>
</dbReference>
<comment type="caution">
    <text evidence="9">The sequence shown here is derived from an EMBL/GenBank/DDBJ whole genome shotgun (WGS) entry which is preliminary data.</text>
</comment>
<evidence type="ECO:0000259" key="7">
    <source>
        <dbReference type="Pfam" id="PF20637"/>
    </source>
</evidence>
<dbReference type="EMBL" id="JAEPRD010000080">
    <property type="protein sequence ID" value="KAG2200649.1"/>
    <property type="molecule type" value="Genomic_DNA"/>
</dbReference>
<evidence type="ECO:0000256" key="5">
    <source>
        <dbReference type="RuleBase" id="RU361202"/>
    </source>
</evidence>
<keyword evidence="5" id="KW-0813">Transport</keyword>
<comment type="function">
    <text evidence="5">Involved in cytoplasm to vacuole transport (Cvt) and autophagic vesicle formation.</text>
</comment>
<sequence>MSLFDLEISKNIWNGKIPLKITLDPTETDVYGNDKVWDPVYLEVPRCSYLPLVTRQIQQIYTGLGMQVPEDAFLSVWYEDSNKQPLKWHYPIGLLFDIYSSLDSLPWSITLRFKNIPTDTVLLKPTPETMQDMFMAMVKEADFLRNGTTKKVMNLSKRDQSQLWQSLALDRFDEFWAVNRQLVEYSNSSLRNIPLRIYLPDNCPVIQEPVSFYGDSEKQETLTVKDVLRKLIPDLFVSEETLHLISILVHGVELPLDTPISWAYENLSFADNFLHVVVISKPVG</sequence>
<evidence type="ECO:0000256" key="2">
    <source>
        <dbReference type="ARBA" id="ARBA00022499"/>
    </source>
</evidence>
<evidence type="ECO:0000256" key="4">
    <source>
        <dbReference type="ARBA" id="ARBA00023006"/>
    </source>
</evidence>
<evidence type="ECO:0000313" key="10">
    <source>
        <dbReference type="Proteomes" id="UP000603453"/>
    </source>
</evidence>
<dbReference type="OrthoDB" id="272162at2759"/>
<comment type="subcellular location">
    <subcellularLocation>
        <location evidence="5">Preautophagosomal structure membrane</location>
        <topology evidence="5">Peripheral membrane protein</topology>
    </subcellularLocation>
</comment>
<dbReference type="InterPro" id="IPR048939">
    <property type="entry name" value="ATG5_UblA"/>
</dbReference>
<keyword evidence="5" id="KW-0472">Membrane</keyword>
<dbReference type="GO" id="GO:0044233">
    <property type="term" value="C:mitochondria-associated endoplasmic reticulum membrane contact site"/>
    <property type="evidence" value="ECO:0007669"/>
    <property type="project" value="TreeGrafter"/>
</dbReference>
<dbReference type="InterPro" id="IPR048318">
    <property type="entry name" value="ATG5_UblB"/>
</dbReference>
<keyword evidence="4 5" id="KW-0072">Autophagy</keyword>
<dbReference type="Pfam" id="PF04106">
    <property type="entry name" value="ATG5_UblB"/>
    <property type="match status" value="1"/>
</dbReference>
<dbReference type="Gene3D" id="3.10.20.90">
    <property type="entry name" value="Phosphatidylinositol 3-kinase Catalytic Subunit, Chain A, domain 1"/>
    <property type="match status" value="1"/>
</dbReference>
<evidence type="ECO:0000259" key="8">
    <source>
        <dbReference type="Pfam" id="PF20638"/>
    </source>
</evidence>
<proteinExistence type="inferred from homology"/>
<dbReference type="GO" id="GO:0000422">
    <property type="term" value="P:autophagy of mitochondrion"/>
    <property type="evidence" value="ECO:0007669"/>
    <property type="project" value="TreeGrafter"/>
</dbReference>
<keyword evidence="10" id="KW-1185">Reference proteome</keyword>
<accession>A0A8H7V433</accession>
<comment type="similarity">
    <text evidence="1 5">Belongs to the ATG5 family.</text>
</comment>
<name>A0A8H7V433_9FUNG</name>
<dbReference type="Gene3D" id="3.10.20.620">
    <property type="match status" value="1"/>
</dbReference>
<dbReference type="GO" id="GO:0034274">
    <property type="term" value="C:Atg12-Atg5-Atg16 complex"/>
    <property type="evidence" value="ECO:0007669"/>
    <property type="project" value="TreeGrafter"/>
</dbReference>
<dbReference type="GO" id="GO:0034727">
    <property type="term" value="P:piecemeal microautophagy of the nucleus"/>
    <property type="evidence" value="ECO:0007669"/>
    <property type="project" value="TreeGrafter"/>
</dbReference>
<evidence type="ECO:0000313" key="9">
    <source>
        <dbReference type="EMBL" id="KAG2200649.1"/>
    </source>
</evidence>
<dbReference type="Proteomes" id="UP000603453">
    <property type="component" value="Unassembled WGS sequence"/>
</dbReference>
<dbReference type="GO" id="GO:0061908">
    <property type="term" value="C:phagophore"/>
    <property type="evidence" value="ECO:0007669"/>
    <property type="project" value="TreeGrafter"/>
</dbReference>
<dbReference type="Pfam" id="PF20638">
    <property type="entry name" value="ATG5_UblA"/>
    <property type="match status" value="1"/>
</dbReference>
<feature type="domain" description="Autophagy protein ATG5 UblB" evidence="6">
    <location>
        <begin position="192"/>
        <end position="278"/>
    </location>
</feature>
<evidence type="ECO:0000259" key="6">
    <source>
        <dbReference type="Pfam" id="PF04106"/>
    </source>
</evidence>
<dbReference type="PANTHER" id="PTHR13040">
    <property type="entry name" value="AUTOPHAGY PROTEIN 5"/>
    <property type="match status" value="1"/>
</dbReference>
<dbReference type="Gene3D" id="1.10.246.190">
    <property type="entry name" value="Autophagy protein Apg5, helix rich domain"/>
    <property type="match status" value="1"/>
</dbReference>
<reference evidence="9" key="1">
    <citation type="submission" date="2020-12" db="EMBL/GenBank/DDBJ databases">
        <title>Metabolic potential, ecology and presence of endohyphal bacteria is reflected in genomic diversity of Mucoromycotina.</title>
        <authorList>
            <person name="Muszewska A."/>
            <person name="Okrasinska A."/>
            <person name="Steczkiewicz K."/>
            <person name="Drgas O."/>
            <person name="Orlowska M."/>
            <person name="Perlinska-Lenart U."/>
            <person name="Aleksandrzak-Piekarczyk T."/>
            <person name="Szatraj K."/>
            <person name="Zielenkiewicz U."/>
            <person name="Pilsyk S."/>
            <person name="Malc E."/>
            <person name="Mieczkowski P."/>
            <person name="Kruszewska J.S."/>
            <person name="Biernat P."/>
            <person name="Pawlowska J."/>
        </authorList>
    </citation>
    <scope>NUCLEOTIDE SEQUENCE</scope>
    <source>
        <strain evidence="9">WA0000017839</strain>
    </source>
</reference>
<keyword evidence="2 5" id="KW-1017">Isopeptide bond</keyword>
<protein>
    <recommendedName>
        <fullName evidence="5">Autophagy protein 5</fullName>
    </recommendedName>
</protein>
<feature type="domain" description="Autophagy protein ATG5 UblA" evidence="8">
    <location>
        <begin position="12"/>
        <end position="113"/>
    </location>
</feature>
<dbReference type="Pfam" id="PF20637">
    <property type="entry name" value="ATG5_HBR"/>
    <property type="match status" value="1"/>
</dbReference>
<comment type="subunit">
    <text evidence="5">Conjugated with ATG12.</text>
</comment>
<organism evidence="9 10">
    <name type="scientific">Mucor saturninus</name>
    <dbReference type="NCBI Taxonomy" id="64648"/>
    <lineage>
        <taxon>Eukaryota</taxon>
        <taxon>Fungi</taxon>
        <taxon>Fungi incertae sedis</taxon>
        <taxon>Mucoromycota</taxon>
        <taxon>Mucoromycotina</taxon>
        <taxon>Mucoromycetes</taxon>
        <taxon>Mucorales</taxon>
        <taxon>Mucorineae</taxon>
        <taxon>Mucoraceae</taxon>
        <taxon>Mucor</taxon>
    </lineage>
</organism>
<dbReference type="GO" id="GO:0034045">
    <property type="term" value="C:phagophore assembly site membrane"/>
    <property type="evidence" value="ECO:0007669"/>
    <property type="project" value="UniProtKB-SubCell"/>
</dbReference>
<feature type="domain" description="Autophagy protein ATG5 alpha-helical bundle region" evidence="7">
    <location>
        <begin position="128"/>
        <end position="184"/>
    </location>
</feature>
<evidence type="ECO:0000256" key="3">
    <source>
        <dbReference type="ARBA" id="ARBA00022843"/>
    </source>
</evidence>
<dbReference type="InterPro" id="IPR042526">
    <property type="entry name" value="Atg5_HR"/>
</dbReference>
<dbReference type="GO" id="GO:0006995">
    <property type="term" value="P:cellular response to nitrogen starvation"/>
    <property type="evidence" value="ECO:0007669"/>
    <property type="project" value="TreeGrafter"/>
</dbReference>
<dbReference type="AlphaFoldDB" id="A0A8H7V433"/>
<evidence type="ECO:0000256" key="1">
    <source>
        <dbReference type="ARBA" id="ARBA00006910"/>
    </source>
</evidence>
<dbReference type="InterPro" id="IPR048940">
    <property type="entry name" value="ATG5_HBR"/>
</dbReference>
<gene>
    <name evidence="9" type="ORF">INT47_005805</name>
</gene>